<dbReference type="EMBL" id="JAFEJS010000012">
    <property type="protein sequence ID" value="MBT1173594.1"/>
    <property type="molecule type" value="Genomic_DNA"/>
</dbReference>
<dbReference type="Pfam" id="PF19789">
    <property type="entry name" value="DUF6273"/>
    <property type="match status" value="1"/>
</dbReference>
<evidence type="ECO:0000313" key="2">
    <source>
        <dbReference type="EMBL" id="MBT1173594.1"/>
    </source>
</evidence>
<dbReference type="SUPFAM" id="SSF49373">
    <property type="entry name" value="Invasin/intimin cell-adhesion fragments"/>
    <property type="match status" value="1"/>
</dbReference>
<feature type="domain" description="BIG2" evidence="1">
    <location>
        <begin position="107"/>
        <end position="188"/>
    </location>
</feature>
<keyword evidence="3" id="KW-1185">Reference proteome</keyword>
<dbReference type="InterPro" id="IPR003343">
    <property type="entry name" value="Big_2"/>
</dbReference>
<dbReference type="Proteomes" id="UP000773064">
    <property type="component" value="Unassembled WGS sequence"/>
</dbReference>
<sequence>MVVIQTLYGSFKPAVPVTGVTLSKTAATLKTGESTDFTVTVAPDTASNKRFTVAVDKPDLVTLTKGAGSTYTVAAKEGTDGGTAIVTVTSKSNPAATAKLTITVRVPVTAITVDKPTVQGDTKTSVDVTFTVAPTNATDKTLVVTSSAPTIASVALKSGTTYTISYLKGGEATITAASKSDPTVKATVAVTAIQTGPTDDEKVKYYTDNLAKAKAGTYVGKEIKAGVELLEGWTPFDDTGKTTPAEMVAAIAKAGDANINAIIPGDYFTITAGGTTYKYVCNGRDQYYISGDSTNGKHHFTFVPDKLFPTAMAYSTSGSNDWSSSTLKTWMEGTFYNSLPTAVKNSIISLKVPFTNYNGQRSGVASKVFPPSEWEAFGKKTYSAETAGGTPPNNAYVVLSRSDANRKRTGANNWYWLRSARSGGTDYVPYVYTDGTADSYGAYSADGAALPCFNLG</sequence>
<dbReference type="InterPro" id="IPR008964">
    <property type="entry name" value="Invasin/intimin_cell_adhesion"/>
</dbReference>
<accession>A0ABS5URP2</accession>
<dbReference type="Gene3D" id="2.60.40.1080">
    <property type="match status" value="2"/>
</dbReference>
<organism evidence="2 3">
    <name type="scientific">Bifidobacterium santillanense</name>
    <dbReference type="NCBI Taxonomy" id="2809028"/>
    <lineage>
        <taxon>Bacteria</taxon>
        <taxon>Bacillati</taxon>
        <taxon>Actinomycetota</taxon>
        <taxon>Actinomycetes</taxon>
        <taxon>Bifidobacteriales</taxon>
        <taxon>Bifidobacteriaceae</taxon>
        <taxon>Bifidobacterium</taxon>
    </lineage>
</organism>
<comment type="caution">
    <text evidence="2">The sequence shown here is derived from an EMBL/GenBank/DDBJ whole genome shotgun (WGS) entry which is preliminary data.</text>
</comment>
<protein>
    <submittedName>
        <fullName evidence="2">Ig-like domain-containing protein</fullName>
    </submittedName>
</protein>
<proteinExistence type="predicted"/>
<dbReference type="RefSeq" id="WP_214358845.1">
    <property type="nucleotide sequence ID" value="NZ_JAFEJS010000012.1"/>
</dbReference>
<evidence type="ECO:0000313" key="3">
    <source>
        <dbReference type="Proteomes" id="UP000773064"/>
    </source>
</evidence>
<reference evidence="2 3" key="1">
    <citation type="journal article" date="2021" name="Environ. Microbiol.">
        <title>Genetic insights into the dark matter of the mammalian gut microbiota through targeted genome reconstruction.</title>
        <authorList>
            <person name="Lugli G.A."/>
            <person name="Alessandri G."/>
            <person name="Milani C."/>
            <person name="Viappiani A."/>
            <person name="Fontana F."/>
            <person name="Tarracchini C."/>
            <person name="Mancabelli L."/>
            <person name="Argentini C."/>
            <person name="Ruiz L."/>
            <person name="Margolles A."/>
            <person name="van Sinderen D."/>
            <person name="Turroni F."/>
            <person name="Ventura M."/>
        </authorList>
    </citation>
    <scope>NUCLEOTIDE SEQUENCE [LARGE SCALE GENOMIC DNA]</scope>
    <source>
        <strain evidence="2 3">MA2</strain>
    </source>
</reference>
<dbReference type="SMART" id="SM00635">
    <property type="entry name" value="BID_2"/>
    <property type="match status" value="2"/>
</dbReference>
<gene>
    <name evidence="2" type="ORF">JS528_09625</name>
</gene>
<name>A0ABS5URP2_9BIFI</name>
<dbReference type="InterPro" id="IPR046240">
    <property type="entry name" value="DUF6273"/>
</dbReference>
<dbReference type="Pfam" id="PF02368">
    <property type="entry name" value="Big_2"/>
    <property type="match status" value="1"/>
</dbReference>
<evidence type="ECO:0000259" key="1">
    <source>
        <dbReference type="SMART" id="SM00635"/>
    </source>
</evidence>
<feature type="domain" description="BIG2" evidence="1">
    <location>
        <begin position="16"/>
        <end position="100"/>
    </location>
</feature>